<dbReference type="Pfam" id="PF01490">
    <property type="entry name" value="Aa_trans"/>
    <property type="match status" value="1"/>
</dbReference>
<feature type="transmembrane region" description="Helical" evidence="9">
    <location>
        <begin position="526"/>
        <end position="548"/>
    </location>
</feature>
<feature type="region of interest" description="Disordered" evidence="8">
    <location>
        <begin position="1412"/>
        <end position="1473"/>
    </location>
</feature>
<feature type="compositionally biased region" description="Pro residues" evidence="8">
    <location>
        <begin position="935"/>
        <end position="944"/>
    </location>
</feature>
<comment type="subcellular location">
    <subcellularLocation>
        <location evidence="1">Membrane</location>
        <topology evidence="1">Multi-pass membrane protein</topology>
    </subcellularLocation>
</comment>
<keyword evidence="3" id="KW-0813">Transport</keyword>
<evidence type="ECO:0000256" key="5">
    <source>
        <dbReference type="ARBA" id="ARBA00022970"/>
    </source>
</evidence>
<feature type="transmembrane region" description="Helical" evidence="9">
    <location>
        <begin position="430"/>
        <end position="449"/>
    </location>
</feature>
<keyword evidence="5" id="KW-0029">Amino-acid transport</keyword>
<keyword evidence="7 9" id="KW-0472">Membrane</keyword>
<evidence type="ECO:0000256" key="9">
    <source>
        <dbReference type="SAM" id="Phobius"/>
    </source>
</evidence>
<dbReference type="InterPro" id="IPR013057">
    <property type="entry name" value="AA_transpt_TM"/>
</dbReference>
<dbReference type="STRING" id="60175.A0A1V6YXC4"/>
<feature type="transmembrane region" description="Helical" evidence="9">
    <location>
        <begin position="189"/>
        <end position="212"/>
    </location>
</feature>
<dbReference type="GO" id="GO:0016020">
    <property type="term" value="C:membrane"/>
    <property type="evidence" value="ECO:0007669"/>
    <property type="project" value="UniProtKB-SubCell"/>
</dbReference>
<accession>A0A1V6YXC4</accession>
<keyword evidence="6 9" id="KW-1133">Transmembrane helix</keyword>
<evidence type="ECO:0000256" key="4">
    <source>
        <dbReference type="ARBA" id="ARBA00022692"/>
    </source>
</evidence>
<dbReference type="EMBL" id="MOOB01000008">
    <property type="protein sequence ID" value="OQE92070.1"/>
    <property type="molecule type" value="Genomic_DNA"/>
</dbReference>
<dbReference type="PANTHER" id="PTHR22950">
    <property type="entry name" value="AMINO ACID TRANSPORTER"/>
    <property type="match status" value="1"/>
</dbReference>
<feature type="region of interest" description="Disordered" evidence="8">
    <location>
        <begin position="1"/>
        <end position="90"/>
    </location>
</feature>
<comment type="caution">
    <text evidence="11">The sequence shown here is derived from an EMBL/GenBank/DDBJ whole genome shotgun (WGS) entry which is preliminary data.</text>
</comment>
<feature type="region of interest" description="Disordered" evidence="8">
    <location>
        <begin position="832"/>
        <end position="860"/>
    </location>
</feature>
<feature type="transmembrane region" description="Helical" evidence="9">
    <location>
        <begin position="233"/>
        <end position="258"/>
    </location>
</feature>
<feature type="transmembrane region" description="Helical" evidence="9">
    <location>
        <begin position="311"/>
        <end position="331"/>
    </location>
</feature>
<evidence type="ECO:0000256" key="3">
    <source>
        <dbReference type="ARBA" id="ARBA00022448"/>
    </source>
</evidence>
<gene>
    <name evidence="11" type="ORF">PENNAL_c0008G09483</name>
</gene>
<feature type="region of interest" description="Disordered" evidence="8">
    <location>
        <begin position="648"/>
        <end position="819"/>
    </location>
</feature>
<feature type="transmembrane region" description="Helical" evidence="9">
    <location>
        <begin position="393"/>
        <end position="410"/>
    </location>
</feature>
<dbReference type="OMA" id="DINCATR"/>
<feature type="transmembrane region" description="Helical" evidence="9">
    <location>
        <begin position="278"/>
        <end position="299"/>
    </location>
</feature>
<protein>
    <recommendedName>
        <fullName evidence="10">Amino acid transporter transmembrane domain-containing protein</fullName>
    </recommendedName>
</protein>
<evidence type="ECO:0000256" key="7">
    <source>
        <dbReference type="ARBA" id="ARBA00023136"/>
    </source>
</evidence>
<dbReference type="PANTHER" id="PTHR22950:SF458">
    <property type="entry name" value="SODIUM-COUPLED NEUTRAL AMINO ACID TRANSPORTER 11-RELATED"/>
    <property type="match status" value="1"/>
</dbReference>
<feature type="region of interest" description="Disordered" evidence="8">
    <location>
        <begin position="1215"/>
        <end position="1241"/>
    </location>
</feature>
<keyword evidence="4 9" id="KW-0812">Transmembrane</keyword>
<feature type="compositionally biased region" description="Polar residues" evidence="8">
    <location>
        <begin position="1347"/>
        <end position="1373"/>
    </location>
</feature>
<feature type="transmembrane region" description="Helical" evidence="9">
    <location>
        <begin position="493"/>
        <end position="514"/>
    </location>
</feature>
<keyword evidence="12" id="KW-1185">Reference proteome</keyword>
<feature type="region of interest" description="Disordered" evidence="8">
    <location>
        <begin position="1096"/>
        <end position="1121"/>
    </location>
</feature>
<feature type="compositionally biased region" description="Basic residues" evidence="8">
    <location>
        <begin position="743"/>
        <end position="753"/>
    </location>
</feature>
<feature type="compositionally biased region" description="Polar residues" evidence="8">
    <location>
        <begin position="789"/>
        <end position="800"/>
    </location>
</feature>
<evidence type="ECO:0000256" key="6">
    <source>
        <dbReference type="ARBA" id="ARBA00022989"/>
    </source>
</evidence>
<evidence type="ECO:0000259" key="10">
    <source>
        <dbReference type="Pfam" id="PF01490"/>
    </source>
</evidence>
<dbReference type="Proteomes" id="UP000191691">
    <property type="component" value="Unassembled WGS sequence"/>
</dbReference>
<feature type="compositionally biased region" description="Pro residues" evidence="8">
    <location>
        <begin position="680"/>
        <end position="694"/>
    </location>
</feature>
<feature type="compositionally biased region" description="Pro residues" evidence="8">
    <location>
        <begin position="762"/>
        <end position="774"/>
    </location>
</feature>
<comment type="similarity">
    <text evidence="2">Belongs to the amino acid/polyamine transporter 2 family.</text>
</comment>
<feature type="region of interest" description="Disordered" evidence="8">
    <location>
        <begin position="981"/>
        <end position="1059"/>
    </location>
</feature>
<feature type="region of interest" description="Disordered" evidence="8">
    <location>
        <begin position="891"/>
        <end position="960"/>
    </location>
</feature>
<feature type="transmembrane region" description="Helical" evidence="9">
    <location>
        <begin position="470"/>
        <end position="487"/>
    </location>
</feature>
<evidence type="ECO:0000313" key="12">
    <source>
        <dbReference type="Proteomes" id="UP000191691"/>
    </source>
</evidence>
<feature type="transmembrane region" description="Helical" evidence="9">
    <location>
        <begin position="351"/>
        <end position="372"/>
    </location>
</feature>
<evidence type="ECO:0000256" key="1">
    <source>
        <dbReference type="ARBA" id="ARBA00004141"/>
    </source>
</evidence>
<sequence length="1473" mass="158956">MPEDELSEDHLYAQNGQDEHEAQSLLPASSEEHDLAFHPEPLPSPIPSRNATNGERLSSISQPAADGKRRTPRTMNRVRFDLEEEPESPTRISIERALSPDDTLWLEDEDYELGNQGPRTHHSGQSIPLLTNIEAPSVTLATSEDFFPEEHLEDARPRSGMKMAFMNMANSIIGAGIIGQPYALRQAGMAVGILLLTALTVTVDWTIRLIVINSKLSGADSFQATMQHCFGKSGLIAISVAQWAFAFGGMVAFCIIVGDTIPHVLGALFPSLRDMSFLWLLTDRRAVIVIFVLVVSYPLSLYRDIAKLAKASALALVSMIVIVVTVITQGFRVPPESRGEIKSHLIFNAGFFQAVGVISFAFVCHHNSLLIYGSLKKPTLDRFTRVTHYSTGISLLMCLAMGIAGFLSFGSKTQGNVLNNFPSDNIVVNIARFCFGLNMLTTLPLEAFVCRSVMTTYYFPDEPHNTVRHVIFTTALVVTSMVLSLITCDLGSVFELIGATSAAALAYILPPLCYIKLSSATRREKIPAYLCICFGMLVMGVSVVQAVIKIIRNSHSFSDLSDRRHQQADLGTARREMISTADSKTQARAHLADIESKRLVDQRDKAQLSKWANLHAEIGDTRGMEELDDMNSGQSHRANLHAMLHPKGSQPHTYANHPYPAPSAGRGGGVMGKRGRGGFVPPPPSGPANLPPAPTRGSLHANITRSGRPGPRARSTTMSASIHLDPALNCNNDDSDARDRGRGRGRGKGKGKGRAQEHVHIPPAPSRPQRPPPAINFATRISEPGDFMSSFQSRRATETYNKPADTIPSAPMQKTASAQKVIPPNEQKAKALLDDTPKKKTAGIPPPSKPAYSPVATSTTPSRVVPIEMTASFHSSKAQATAAKISQPHIGPYLVETPSPSPRVVPLDKTASSKGRKAQPGTPKPFRPHDKAPPVEAPSPPPSRSVPVQQSAKSKKVRDMATGLQASYPAVVAIAADEIQWKVPPGEQPRKKGTAPSEKPLPLPETKKTTVQKVAQIKDNKQNVSPDSQKEKSKQKAQSQDLLSGDDSPVNTPTTAPHHLKTVAIHSPGAAELAGLKFAERLGESVPVKSIDEIIAPKTTSNKTPEAQSRRNDESQELGGFGIYGPQIVQELRELRKHIRTPQDLATTRDIERILESKLLQLVPTGYAPPAPAEPESSEIERRLGNLVALVEYLSTSQQGTNAVEASSAARRDLTPFEGHRSPPPPSSSSNSPPSADKRTHKVCVRGLSPTKSESSDIISQFESLQVSDKLAAPLQPQRVVPVPVPRLLDVPKRATKFDASIQAAPALGARSKEAMKKPQTLNDSIFAGPVGPVTSNANIIESNAVRSQTTTRGLSASHPNIPKQQDVQSTGARTLGPAPYKPRVIGPAPSAYEQTTLRDVSTAQVRTVSAQNVNTENRPSLDVANRVPISMSGSSGPASQQPPNPVFSMPDPATIPPKMKAASSFPPNRSRC</sequence>
<organism evidence="11 12">
    <name type="scientific">Penicillium nalgiovense</name>
    <dbReference type="NCBI Taxonomy" id="60175"/>
    <lineage>
        <taxon>Eukaryota</taxon>
        <taxon>Fungi</taxon>
        <taxon>Dikarya</taxon>
        <taxon>Ascomycota</taxon>
        <taxon>Pezizomycotina</taxon>
        <taxon>Eurotiomycetes</taxon>
        <taxon>Eurotiomycetidae</taxon>
        <taxon>Eurotiales</taxon>
        <taxon>Aspergillaceae</taxon>
        <taxon>Penicillium</taxon>
    </lineage>
</organism>
<name>A0A1V6YXC4_PENNA</name>
<feature type="compositionally biased region" description="Low complexity" evidence="8">
    <location>
        <begin position="1429"/>
        <end position="1440"/>
    </location>
</feature>
<feature type="compositionally biased region" description="Polar residues" evidence="8">
    <location>
        <begin position="1098"/>
        <end position="1107"/>
    </location>
</feature>
<reference evidence="12" key="1">
    <citation type="journal article" date="2017" name="Nat. Microbiol.">
        <title>Global analysis of biosynthetic gene clusters reveals vast potential of secondary metabolite production in Penicillium species.</title>
        <authorList>
            <person name="Nielsen J.C."/>
            <person name="Grijseels S."/>
            <person name="Prigent S."/>
            <person name="Ji B."/>
            <person name="Dainat J."/>
            <person name="Nielsen K.F."/>
            <person name="Frisvad J.C."/>
            <person name="Workman M."/>
            <person name="Nielsen J."/>
        </authorList>
    </citation>
    <scope>NUCLEOTIDE SEQUENCE [LARGE SCALE GENOMIC DNA]</scope>
    <source>
        <strain evidence="12">IBT 13039</strain>
    </source>
</reference>
<dbReference type="GO" id="GO:0005783">
    <property type="term" value="C:endoplasmic reticulum"/>
    <property type="evidence" value="ECO:0007669"/>
    <property type="project" value="TreeGrafter"/>
</dbReference>
<evidence type="ECO:0000313" key="11">
    <source>
        <dbReference type="EMBL" id="OQE92070.1"/>
    </source>
</evidence>
<proteinExistence type="inferred from homology"/>
<feature type="domain" description="Amino acid transporter transmembrane" evidence="10">
    <location>
        <begin position="158"/>
        <end position="547"/>
    </location>
</feature>
<feature type="region of interest" description="Disordered" evidence="8">
    <location>
        <begin position="1347"/>
        <end position="1389"/>
    </location>
</feature>
<feature type="compositionally biased region" description="Polar residues" evidence="8">
    <location>
        <begin position="47"/>
        <end position="62"/>
    </location>
</feature>
<dbReference type="GO" id="GO:0015179">
    <property type="term" value="F:L-amino acid transmembrane transporter activity"/>
    <property type="evidence" value="ECO:0007669"/>
    <property type="project" value="TreeGrafter"/>
</dbReference>
<evidence type="ECO:0000256" key="8">
    <source>
        <dbReference type="SAM" id="MobiDB-lite"/>
    </source>
</evidence>
<evidence type="ECO:0000256" key="2">
    <source>
        <dbReference type="ARBA" id="ARBA00008066"/>
    </source>
</evidence>